<feature type="transmembrane region" description="Helical" evidence="7">
    <location>
        <begin position="73"/>
        <end position="91"/>
    </location>
</feature>
<sequence length="469" mass="51631">MGVFFIALYSIAVGLGGIKSSVSGFGTDQFDQKDEKEKAQMAYFFNRFYFFISVGTLLAATVFVYIQDTIGRSWGYGICSALMFLAIMGFISGTRRYRYKKCVGSPIIHVLQVLVAATSKRKLKVPSSVHLLYENSPQESRICRTDQFCCLDKAAIIATGEVGGTSGSGTANPSPWKLCSVTRVEEVKMMIRIMPIWATTIMFWTIHAQMITFAVQQAATMERSIGKFQVPAGSFNFFFTGSILITLGVYDRLVMPLWSKHYGNQGSEVLVAVLFSIRSLLSSMGVKFLLLFCFPSFTSLQKMGLGLFISIITMVVAAIVEARRLSVARAMNSSVSTLPISAFLLVPQFALAGAGEGFMYTGQLDFFITQSPKGMKAISTSLFLTTIALGFFVSSALVAIVRKVTGGGTRHNWLPHNINNSRLDCFYGFIAVLNAVNLGLYLACAMWYRRKLNEDAQKMESATNFSSRG</sequence>
<comment type="similarity">
    <text evidence="6">Belongs to the major facilitator superfamily. Phosphate:H(+) symporter (TC 2.A.1.9) family.</text>
</comment>
<feature type="transmembrane region" description="Helical" evidence="7">
    <location>
        <begin position="270"/>
        <end position="291"/>
    </location>
</feature>
<dbReference type="EMBL" id="JAVXUO010003138">
    <property type="protein sequence ID" value="KAK2966307.1"/>
    <property type="molecule type" value="Genomic_DNA"/>
</dbReference>
<comment type="caution">
    <text evidence="8">The sequence shown here is derived from an EMBL/GenBank/DDBJ whole genome shotgun (WGS) entry which is preliminary data.</text>
</comment>
<evidence type="ECO:0000256" key="1">
    <source>
        <dbReference type="ARBA" id="ARBA00004141"/>
    </source>
</evidence>
<comment type="similarity">
    <text evidence="2">Belongs to the major facilitator superfamily. Proton-dependent oligopeptide transporter (POT/PTR) (TC 2.A.17) family.</text>
</comment>
<feature type="transmembrane region" description="Helical" evidence="7">
    <location>
        <begin position="303"/>
        <end position="320"/>
    </location>
</feature>
<keyword evidence="9" id="KW-1185">Reference proteome</keyword>
<gene>
    <name evidence="8" type="ORF">RJ640_018118</name>
</gene>
<dbReference type="GO" id="GO:0016020">
    <property type="term" value="C:membrane"/>
    <property type="evidence" value="ECO:0007669"/>
    <property type="project" value="UniProtKB-SubCell"/>
</dbReference>
<dbReference type="InterPro" id="IPR000109">
    <property type="entry name" value="POT_fam"/>
</dbReference>
<feature type="transmembrane region" description="Helical" evidence="7">
    <location>
        <begin position="426"/>
        <end position="448"/>
    </location>
</feature>
<evidence type="ECO:0000256" key="4">
    <source>
        <dbReference type="ARBA" id="ARBA00022989"/>
    </source>
</evidence>
<organism evidence="8 9">
    <name type="scientific">Escallonia rubra</name>
    <dbReference type="NCBI Taxonomy" id="112253"/>
    <lineage>
        <taxon>Eukaryota</taxon>
        <taxon>Viridiplantae</taxon>
        <taxon>Streptophyta</taxon>
        <taxon>Embryophyta</taxon>
        <taxon>Tracheophyta</taxon>
        <taxon>Spermatophyta</taxon>
        <taxon>Magnoliopsida</taxon>
        <taxon>eudicotyledons</taxon>
        <taxon>Gunneridae</taxon>
        <taxon>Pentapetalae</taxon>
        <taxon>asterids</taxon>
        <taxon>campanulids</taxon>
        <taxon>Escalloniales</taxon>
        <taxon>Escalloniaceae</taxon>
        <taxon>Escallonia</taxon>
    </lineage>
</organism>
<dbReference type="Pfam" id="PF00854">
    <property type="entry name" value="PTR2"/>
    <property type="match status" value="1"/>
</dbReference>
<dbReference type="SUPFAM" id="SSF103473">
    <property type="entry name" value="MFS general substrate transporter"/>
    <property type="match status" value="1"/>
</dbReference>
<feature type="transmembrane region" description="Helical" evidence="7">
    <location>
        <begin position="48"/>
        <end position="67"/>
    </location>
</feature>
<dbReference type="PANTHER" id="PTHR11654">
    <property type="entry name" value="OLIGOPEPTIDE TRANSPORTER-RELATED"/>
    <property type="match status" value="1"/>
</dbReference>
<evidence type="ECO:0000256" key="7">
    <source>
        <dbReference type="SAM" id="Phobius"/>
    </source>
</evidence>
<evidence type="ECO:0000256" key="3">
    <source>
        <dbReference type="ARBA" id="ARBA00022692"/>
    </source>
</evidence>
<feature type="transmembrane region" description="Helical" evidence="7">
    <location>
        <begin position="382"/>
        <end position="401"/>
    </location>
</feature>
<reference evidence="8" key="1">
    <citation type="submission" date="2022-12" db="EMBL/GenBank/DDBJ databases">
        <title>Draft genome assemblies for two species of Escallonia (Escalloniales).</title>
        <authorList>
            <person name="Chanderbali A."/>
            <person name="Dervinis C."/>
            <person name="Anghel I."/>
            <person name="Soltis D."/>
            <person name="Soltis P."/>
            <person name="Zapata F."/>
        </authorList>
    </citation>
    <scope>NUCLEOTIDE SEQUENCE</scope>
    <source>
        <strain evidence="8">UCBG92.1500</strain>
        <tissue evidence="8">Leaf</tissue>
    </source>
</reference>
<dbReference type="Gene3D" id="1.20.1250.20">
    <property type="entry name" value="MFS general substrate transporter like domains"/>
    <property type="match status" value="1"/>
</dbReference>
<evidence type="ECO:0000256" key="2">
    <source>
        <dbReference type="ARBA" id="ARBA00005982"/>
    </source>
</evidence>
<dbReference type="AlphaFoldDB" id="A0AA88QC63"/>
<accession>A0AA88QC63</accession>
<evidence type="ECO:0000256" key="5">
    <source>
        <dbReference type="ARBA" id="ARBA00023136"/>
    </source>
</evidence>
<dbReference type="GO" id="GO:0022857">
    <property type="term" value="F:transmembrane transporter activity"/>
    <property type="evidence" value="ECO:0007669"/>
    <property type="project" value="InterPro"/>
</dbReference>
<evidence type="ECO:0000313" key="9">
    <source>
        <dbReference type="Proteomes" id="UP001187471"/>
    </source>
</evidence>
<name>A0AA88QC63_9ASTE</name>
<dbReference type="Proteomes" id="UP001187471">
    <property type="component" value="Unassembled WGS sequence"/>
</dbReference>
<keyword evidence="5 7" id="KW-0472">Membrane</keyword>
<feature type="transmembrane region" description="Helical" evidence="7">
    <location>
        <begin position="340"/>
        <end position="361"/>
    </location>
</feature>
<protein>
    <submittedName>
        <fullName evidence="8">Uncharacterized protein</fullName>
    </submittedName>
</protein>
<comment type="subcellular location">
    <subcellularLocation>
        <location evidence="1">Membrane</location>
        <topology evidence="1">Multi-pass membrane protein</topology>
    </subcellularLocation>
</comment>
<feature type="transmembrane region" description="Helical" evidence="7">
    <location>
        <begin position="230"/>
        <end position="250"/>
    </location>
</feature>
<evidence type="ECO:0000313" key="8">
    <source>
        <dbReference type="EMBL" id="KAK2966307.1"/>
    </source>
</evidence>
<proteinExistence type="inferred from homology"/>
<keyword evidence="3 7" id="KW-0812">Transmembrane</keyword>
<evidence type="ECO:0000256" key="6">
    <source>
        <dbReference type="ARBA" id="ARBA00044504"/>
    </source>
</evidence>
<keyword evidence="4 7" id="KW-1133">Transmembrane helix</keyword>
<feature type="transmembrane region" description="Helical" evidence="7">
    <location>
        <begin position="6"/>
        <end position="27"/>
    </location>
</feature>
<dbReference type="InterPro" id="IPR036259">
    <property type="entry name" value="MFS_trans_sf"/>
</dbReference>